<comment type="caution">
    <text evidence="2">The sequence shown here is derived from an EMBL/GenBank/DDBJ whole genome shotgun (WGS) entry which is preliminary data.</text>
</comment>
<evidence type="ECO:0000313" key="2">
    <source>
        <dbReference type="EMBL" id="KAL3780661.1"/>
    </source>
</evidence>
<reference evidence="2 3" key="1">
    <citation type="submission" date="2024-10" db="EMBL/GenBank/DDBJ databases">
        <title>Updated reference genomes for cyclostephanoid diatoms.</title>
        <authorList>
            <person name="Roberts W.R."/>
            <person name="Alverson A.J."/>
        </authorList>
    </citation>
    <scope>NUCLEOTIDE SEQUENCE [LARGE SCALE GENOMIC DNA]</scope>
    <source>
        <strain evidence="2 3">AJA010-31</strain>
    </source>
</reference>
<accession>A0ABD3NZR6</accession>
<evidence type="ECO:0000256" key="1">
    <source>
        <dbReference type="SAM" id="MobiDB-lite"/>
    </source>
</evidence>
<name>A0ABD3NZR6_9STRA</name>
<evidence type="ECO:0000313" key="3">
    <source>
        <dbReference type="Proteomes" id="UP001530400"/>
    </source>
</evidence>
<dbReference type="PRINTS" id="PR00929">
    <property type="entry name" value="ATHOOK"/>
</dbReference>
<evidence type="ECO:0008006" key="4">
    <source>
        <dbReference type="Google" id="ProtNLM"/>
    </source>
</evidence>
<sequence>MSSQQIEALQRERDSFIAHEQRIIRERDEILANIRSRIGAIDNEIILLGGVPNVQTTMNVSASAIVPSEASVPTIPIVKKPRGRPRKSDSDDSSKMPSTDKKKRGRPAKKQVQEPEEIMSPLTSIATSLISLRNGGSDPKVVIATASSDESDCQDWKCGFCGKMVDQAKVRCGSCRRWKGGKRDKKWSFKHKDAAETVLESEVGKKSKSASVKKRGGRPLHAARDAYASLTQADLDLQSEGIIKSSSHISDGDVRPEVESVLHQMLAAVSEAGAKKKRRRKSKVDGEPDEKKKRKRSEKKALDERKVSVVTVGEEVVKQDVVEEAAGEVQDAQAPFAFESLCHIATLHFNDDEAAPETIASF</sequence>
<dbReference type="SMART" id="SM00384">
    <property type="entry name" value="AT_hook"/>
    <property type="match status" value="2"/>
</dbReference>
<dbReference type="AlphaFoldDB" id="A0ABD3NZR6"/>
<feature type="compositionally biased region" description="Basic residues" evidence="1">
    <location>
        <begin position="206"/>
        <end position="218"/>
    </location>
</feature>
<protein>
    <recommendedName>
        <fullName evidence="4">RanBP2-type domain-containing protein</fullName>
    </recommendedName>
</protein>
<dbReference type="Proteomes" id="UP001530400">
    <property type="component" value="Unassembled WGS sequence"/>
</dbReference>
<gene>
    <name evidence="2" type="ORF">ACHAWO_004142</name>
</gene>
<dbReference type="EMBL" id="JALLPJ020000880">
    <property type="protein sequence ID" value="KAL3780661.1"/>
    <property type="molecule type" value="Genomic_DNA"/>
</dbReference>
<organism evidence="2 3">
    <name type="scientific">Cyclotella atomus</name>
    <dbReference type="NCBI Taxonomy" id="382360"/>
    <lineage>
        <taxon>Eukaryota</taxon>
        <taxon>Sar</taxon>
        <taxon>Stramenopiles</taxon>
        <taxon>Ochrophyta</taxon>
        <taxon>Bacillariophyta</taxon>
        <taxon>Coscinodiscophyceae</taxon>
        <taxon>Thalassiosirophycidae</taxon>
        <taxon>Stephanodiscales</taxon>
        <taxon>Stephanodiscaceae</taxon>
        <taxon>Cyclotella</taxon>
    </lineage>
</organism>
<feature type="region of interest" description="Disordered" evidence="1">
    <location>
        <begin position="269"/>
        <end position="304"/>
    </location>
</feature>
<dbReference type="InterPro" id="IPR017956">
    <property type="entry name" value="AT_hook_DNA-bd_motif"/>
</dbReference>
<feature type="region of interest" description="Disordered" evidence="1">
    <location>
        <begin position="75"/>
        <end position="120"/>
    </location>
</feature>
<feature type="region of interest" description="Disordered" evidence="1">
    <location>
        <begin position="201"/>
        <end position="220"/>
    </location>
</feature>
<keyword evidence="3" id="KW-1185">Reference proteome</keyword>
<feature type="compositionally biased region" description="Basic and acidic residues" evidence="1">
    <location>
        <begin position="86"/>
        <end position="100"/>
    </location>
</feature>
<proteinExistence type="predicted"/>